<dbReference type="GO" id="GO:0015833">
    <property type="term" value="P:peptide transport"/>
    <property type="evidence" value="ECO:0007669"/>
    <property type="project" value="TreeGrafter"/>
</dbReference>
<dbReference type="OrthoDB" id="9803988at2"/>
<dbReference type="PANTHER" id="PTHR30290:SF38">
    <property type="entry name" value="D,D-DIPEPTIDE-BINDING PERIPLASMIC PROTEIN DDPA-RELATED"/>
    <property type="match status" value="1"/>
</dbReference>
<evidence type="ECO:0000256" key="4">
    <source>
        <dbReference type="SAM" id="SignalP"/>
    </source>
</evidence>
<dbReference type="STRING" id="999627.SAMN05216236_11557"/>
<organism evidence="6 7">
    <name type="scientific">Sedimentitalea nanhaiensis</name>
    <dbReference type="NCBI Taxonomy" id="999627"/>
    <lineage>
        <taxon>Bacteria</taxon>
        <taxon>Pseudomonadati</taxon>
        <taxon>Pseudomonadota</taxon>
        <taxon>Alphaproteobacteria</taxon>
        <taxon>Rhodobacterales</taxon>
        <taxon>Paracoccaceae</taxon>
        <taxon>Sedimentitalea</taxon>
    </lineage>
</organism>
<evidence type="ECO:0000313" key="6">
    <source>
        <dbReference type="EMBL" id="SFT96073.1"/>
    </source>
</evidence>
<feature type="domain" description="Solute-binding protein family 5" evidence="5">
    <location>
        <begin position="68"/>
        <end position="237"/>
    </location>
</feature>
<dbReference type="Gene3D" id="3.40.190.10">
    <property type="entry name" value="Periplasmic binding protein-like II"/>
    <property type="match status" value="1"/>
</dbReference>
<keyword evidence="7" id="KW-1185">Reference proteome</keyword>
<comment type="subcellular location">
    <subcellularLocation>
        <location evidence="1">Periplasm</location>
    </subcellularLocation>
</comment>
<dbReference type="Pfam" id="PF00496">
    <property type="entry name" value="SBP_bac_5"/>
    <property type="match status" value="1"/>
</dbReference>
<dbReference type="PANTHER" id="PTHR30290">
    <property type="entry name" value="PERIPLASMIC BINDING COMPONENT OF ABC TRANSPORTER"/>
    <property type="match status" value="1"/>
</dbReference>
<dbReference type="eggNOG" id="COG0747">
    <property type="taxonomic scope" value="Bacteria"/>
</dbReference>
<gene>
    <name evidence="6" type="ORF">SAMN05216236_11557</name>
</gene>
<evidence type="ECO:0000256" key="3">
    <source>
        <dbReference type="ARBA" id="ARBA00022729"/>
    </source>
</evidence>
<keyword evidence="3 4" id="KW-0732">Signal</keyword>
<dbReference type="SUPFAM" id="SSF53850">
    <property type="entry name" value="Periplasmic binding protein-like II"/>
    <property type="match status" value="1"/>
</dbReference>
<dbReference type="EMBL" id="FPAW01000015">
    <property type="protein sequence ID" value="SFT96073.1"/>
    <property type="molecule type" value="Genomic_DNA"/>
</dbReference>
<evidence type="ECO:0000256" key="2">
    <source>
        <dbReference type="ARBA" id="ARBA00005695"/>
    </source>
</evidence>
<name>A0A1I7C9K1_9RHOB</name>
<accession>A0A1I7C9K1</accession>
<dbReference type="InterPro" id="IPR006311">
    <property type="entry name" value="TAT_signal"/>
</dbReference>
<evidence type="ECO:0000256" key="1">
    <source>
        <dbReference type="ARBA" id="ARBA00004418"/>
    </source>
</evidence>
<evidence type="ECO:0000313" key="7">
    <source>
        <dbReference type="Proteomes" id="UP000182466"/>
    </source>
</evidence>
<dbReference type="PROSITE" id="PS51318">
    <property type="entry name" value="TAT"/>
    <property type="match status" value="1"/>
</dbReference>
<reference evidence="6 7" key="1">
    <citation type="submission" date="2016-10" db="EMBL/GenBank/DDBJ databases">
        <authorList>
            <person name="de Groot N.N."/>
        </authorList>
    </citation>
    <scope>NUCLEOTIDE SEQUENCE [LARGE SCALE GENOMIC DNA]</scope>
    <source>
        <strain evidence="6 7">CGMCC 1.10959</strain>
    </source>
</reference>
<evidence type="ECO:0000259" key="5">
    <source>
        <dbReference type="Pfam" id="PF00496"/>
    </source>
</evidence>
<dbReference type="InterPro" id="IPR039424">
    <property type="entry name" value="SBP_5"/>
</dbReference>
<dbReference type="GO" id="GO:1904680">
    <property type="term" value="F:peptide transmembrane transporter activity"/>
    <property type="evidence" value="ECO:0007669"/>
    <property type="project" value="TreeGrafter"/>
</dbReference>
<dbReference type="InterPro" id="IPR000914">
    <property type="entry name" value="SBP_5_dom"/>
</dbReference>
<dbReference type="Proteomes" id="UP000182466">
    <property type="component" value="Unassembled WGS sequence"/>
</dbReference>
<comment type="similarity">
    <text evidence="2">Belongs to the bacterial solute-binding protein 5 family.</text>
</comment>
<sequence length="283" mass="30934">MKRLDRRALFSSGAAAALLAASGVSLDAAPRPGGRLRLALPREDDSLNRLVRGAVFDTLTEVAANGSLQGELATKWGADTHARTWRIELRPDVTFHDGRPLTVRDVIASLNTHKELGRLSFDTVWVDGAHRIVLELKQGNPGLPFLFAGPDLIICPDGQVDLPLDQAVGTGCYRTERLQSGRHYLGRKVAHHYKAGRAGWLDSIEALVIPDAAVRAEALRDGFVDVAVVPRPDDLRDRDDLIFHPSVSDMVFAAQKTIGMPRAIGTHGPLDDARLAERWWLAV</sequence>
<protein>
    <submittedName>
        <fullName evidence="6">Extracellular solute-binding protein, family 5 Middle</fullName>
    </submittedName>
</protein>
<dbReference type="RefSeq" id="WP_027262671.1">
    <property type="nucleotide sequence ID" value="NZ_FPAW01000015.1"/>
</dbReference>
<feature type="chain" id="PRO_5010304293" evidence="4">
    <location>
        <begin position="21"/>
        <end position="283"/>
    </location>
</feature>
<feature type="signal peptide" evidence="4">
    <location>
        <begin position="1"/>
        <end position="20"/>
    </location>
</feature>
<proteinExistence type="inferred from homology"/>
<dbReference type="AlphaFoldDB" id="A0A1I7C9K1"/>